<gene>
    <name evidence="3" type="ORF">BU23DRAFT_641509</name>
</gene>
<evidence type="ECO:0000256" key="1">
    <source>
        <dbReference type="SAM" id="MobiDB-lite"/>
    </source>
</evidence>
<dbReference type="AlphaFoldDB" id="A0A6A5V8A2"/>
<dbReference type="Proteomes" id="UP000800036">
    <property type="component" value="Unassembled WGS sequence"/>
</dbReference>
<reference evidence="3" key="1">
    <citation type="journal article" date="2020" name="Stud. Mycol.">
        <title>101 Dothideomycetes genomes: a test case for predicting lifestyles and emergence of pathogens.</title>
        <authorList>
            <person name="Haridas S."/>
            <person name="Albert R."/>
            <person name="Binder M."/>
            <person name="Bloem J."/>
            <person name="Labutti K."/>
            <person name="Salamov A."/>
            <person name="Andreopoulos B."/>
            <person name="Baker S."/>
            <person name="Barry K."/>
            <person name="Bills G."/>
            <person name="Bluhm B."/>
            <person name="Cannon C."/>
            <person name="Castanera R."/>
            <person name="Culley D."/>
            <person name="Daum C."/>
            <person name="Ezra D."/>
            <person name="Gonzalez J."/>
            <person name="Henrissat B."/>
            <person name="Kuo A."/>
            <person name="Liang C."/>
            <person name="Lipzen A."/>
            <person name="Lutzoni F."/>
            <person name="Magnuson J."/>
            <person name="Mondo S."/>
            <person name="Nolan M."/>
            <person name="Ohm R."/>
            <person name="Pangilinan J."/>
            <person name="Park H.-J."/>
            <person name="Ramirez L."/>
            <person name="Alfaro M."/>
            <person name="Sun H."/>
            <person name="Tritt A."/>
            <person name="Yoshinaga Y."/>
            <person name="Zwiers L.-H."/>
            <person name="Turgeon B."/>
            <person name="Goodwin S."/>
            <person name="Spatafora J."/>
            <person name="Crous P."/>
            <person name="Grigoriev I."/>
        </authorList>
    </citation>
    <scope>NUCLEOTIDE SEQUENCE</scope>
    <source>
        <strain evidence="3">CBS 107.79</strain>
    </source>
</reference>
<feature type="region of interest" description="Disordered" evidence="1">
    <location>
        <begin position="130"/>
        <end position="163"/>
    </location>
</feature>
<feature type="compositionally biased region" description="Basic residues" evidence="1">
    <location>
        <begin position="461"/>
        <end position="471"/>
    </location>
</feature>
<dbReference type="SUPFAM" id="SSF57850">
    <property type="entry name" value="RING/U-box"/>
    <property type="match status" value="1"/>
</dbReference>
<evidence type="ECO:0000313" key="4">
    <source>
        <dbReference type="Proteomes" id="UP000800036"/>
    </source>
</evidence>
<feature type="domain" description="RING-type" evidence="2">
    <location>
        <begin position="57"/>
        <end position="149"/>
    </location>
</feature>
<feature type="compositionally biased region" description="Low complexity" evidence="1">
    <location>
        <begin position="477"/>
        <end position="505"/>
    </location>
</feature>
<feature type="region of interest" description="Disordered" evidence="1">
    <location>
        <begin position="94"/>
        <end position="117"/>
    </location>
</feature>
<sequence>MDLEDLYSSLATAMSDSGSSDYLRSDADNAQENLPTLTSYLDTLQANREPKEQEGSCAICQEDLQSDQASGDFISRTTCDHVYHQDCLHTVHDSPPNLHHPSSPRVYPGPGSAGQASWDRQYASLRHSDAATVSHKPGDIRTDESCPLAIPSEPSIRSDQPRLSKCSEPSICIWKSSPLSLHSEQPDVRSDQPYVHSGDTAQRSYGSSISLPCTYEPDARSYFTAIHPTSPHYSRSPYYAPTSPAAANPDPDVARMEARNREYERQAEELRRMQREAEFERPQLVPIADDARMPGAAEPAGASQANPIELDDAEPVQGNRRGFFIDSSSPNADRGRAASNSSRNGTGSASVQRPGSFAGPSGARSNLGTVSDAPSDEEEFHGWVNRRMTALGNRVSGSSSSQSDPLRRVRQGRAASRNRPLRLKIPSSRAASSDNCSSTPAYAPAIPGGCHSPIQGAHPSRNGRRARRNRPLRLDTPSSRFPSSSSGNRSSSPVYAPVSPSWSPAQEVRPPRNDAQIQLARSNVMRDYIYVGEFAHAVQIEGDGQSTTRYVIRQQGLEMQNVVHADAYTMVGDHAIFFRFRE</sequence>
<dbReference type="InterPro" id="IPR013083">
    <property type="entry name" value="Znf_RING/FYVE/PHD"/>
</dbReference>
<accession>A0A6A5V8A2</accession>
<feature type="region of interest" description="Disordered" evidence="1">
    <location>
        <begin position="393"/>
        <end position="512"/>
    </location>
</feature>
<dbReference type="CDD" id="cd16448">
    <property type="entry name" value="RING-H2"/>
    <property type="match status" value="1"/>
</dbReference>
<name>A0A6A5V8A2_9PLEO</name>
<keyword evidence="4" id="KW-1185">Reference proteome</keyword>
<dbReference type="Gene3D" id="3.30.40.10">
    <property type="entry name" value="Zinc/RING finger domain, C3HC4 (zinc finger)"/>
    <property type="match status" value="1"/>
</dbReference>
<evidence type="ECO:0000259" key="2">
    <source>
        <dbReference type="SMART" id="SM00184"/>
    </source>
</evidence>
<organism evidence="3 4">
    <name type="scientific">Bimuria novae-zelandiae CBS 107.79</name>
    <dbReference type="NCBI Taxonomy" id="1447943"/>
    <lineage>
        <taxon>Eukaryota</taxon>
        <taxon>Fungi</taxon>
        <taxon>Dikarya</taxon>
        <taxon>Ascomycota</taxon>
        <taxon>Pezizomycotina</taxon>
        <taxon>Dothideomycetes</taxon>
        <taxon>Pleosporomycetidae</taxon>
        <taxon>Pleosporales</taxon>
        <taxon>Massarineae</taxon>
        <taxon>Didymosphaeriaceae</taxon>
        <taxon>Bimuria</taxon>
    </lineage>
</organism>
<protein>
    <recommendedName>
        <fullName evidence="2">RING-type domain-containing protein</fullName>
    </recommendedName>
</protein>
<feature type="compositionally biased region" description="Polar residues" evidence="1">
    <location>
        <begin position="338"/>
        <end position="353"/>
    </location>
</feature>
<feature type="compositionally biased region" description="Low complexity" evidence="1">
    <location>
        <begin position="427"/>
        <end position="438"/>
    </location>
</feature>
<feature type="region of interest" description="Disordered" evidence="1">
    <location>
        <begin position="274"/>
        <end position="378"/>
    </location>
</feature>
<dbReference type="EMBL" id="ML976683">
    <property type="protein sequence ID" value="KAF1973078.1"/>
    <property type="molecule type" value="Genomic_DNA"/>
</dbReference>
<dbReference type="OrthoDB" id="10684038at2759"/>
<feature type="region of interest" description="Disordered" evidence="1">
    <location>
        <begin position="183"/>
        <end position="205"/>
    </location>
</feature>
<dbReference type="InterPro" id="IPR001841">
    <property type="entry name" value="Znf_RING"/>
</dbReference>
<proteinExistence type="predicted"/>
<dbReference type="SMART" id="SM00184">
    <property type="entry name" value="RING"/>
    <property type="match status" value="1"/>
</dbReference>
<evidence type="ECO:0000313" key="3">
    <source>
        <dbReference type="EMBL" id="KAF1973078.1"/>
    </source>
</evidence>